<sequence length="274" mass="31404">MKNISTKFKQHISSEILTLAYCIQLTLKNNKVIGLTDFDQDLVIDNITYKSAPGLNIDILKYNTTSGSSTKIETIIDGNTIKEEDILFGMYDFTTVKILLVNYTNIDEENLILFYGNTDKVTITNHKLIVELNSISHILLRNIGNFFSSSCRAQFCDAQCKLNKESFTNSHYITKVISKQEFECITLINTANYYTYGSITFTTGKNSNLTLEIKQHNKSYVQFYNSLPHNMNIDDKFFIIAGCDKSFNTCSHKFNNSKNFRGEPHIPELQIYTY</sequence>
<reference evidence="2 3" key="1">
    <citation type="submission" date="2018-10" db="EMBL/GenBank/DDBJ databases">
        <title>Propagation and draft genome sequences of three atypical Erhlichia ruminantium isolates.</title>
        <authorList>
            <person name="Liebenberg J."/>
            <person name="Steyn H."/>
            <person name="Josemans A."/>
            <person name="Zweygarth E."/>
        </authorList>
    </citation>
    <scope>NUCLEOTIDE SEQUENCE [LARGE SCALE GENOMIC DNA]</scope>
    <source>
        <strain evidence="2 3">Omatjenne</strain>
    </source>
</reference>
<dbReference type="RefSeq" id="WP_158406436.1">
    <property type="nucleotide sequence ID" value="NZ_CP033454.1"/>
</dbReference>
<dbReference type="AlphaFoldDB" id="A0AAE6UIC5"/>
<dbReference type="Proteomes" id="UP000422822">
    <property type="component" value="Chromosome"/>
</dbReference>
<dbReference type="Pfam" id="PF09356">
    <property type="entry name" value="Phage_BR0599"/>
    <property type="match status" value="1"/>
</dbReference>
<dbReference type="Pfam" id="PF09931">
    <property type="entry name" value="Phage_phiJL001_Gp84_N"/>
    <property type="match status" value="1"/>
</dbReference>
<evidence type="ECO:0000313" key="3">
    <source>
        <dbReference type="Proteomes" id="UP000422822"/>
    </source>
</evidence>
<evidence type="ECO:0000313" key="2">
    <source>
        <dbReference type="EMBL" id="QGR03265.1"/>
    </source>
</evidence>
<organism evidence="2 3">
    <name type="scientific">Ehrlichia ruminantium</name>
    <name type="common">heartwater rickettsia</name>
    <name type="synonym">Cowdria ruminantium</name>
    <dbReference type="NCBI Taxonomy" id="779"/>
    <lineage>
        <taxon>Bacteria</taxon>
        <taxon>Pseudomonadati</taxon>
        <taxon>Pseudomonadota</taxon>
        <taxon>Alphaproteobacteria</taxon>
        <taxon>Rickettsiales</taxon>
        <taxon>Anaplasmataceae</taxon>
        <taxon>Ehrlichia</taxon>
    </lineage>
</organism>
<feature type="domain" description="Bacteriophage phiJL001 Gp84 C-terminal" evidence="1">
    <location>
        <begin position="192"/>
        <end position="268"/>
    </location>
</feature>
<accession>A0AAE6UIC5</accession>
<dbReference type="EMBL" id="CP033455">
    <property type="protein sequence ID" value="QGR03265.1"/>
    <property type="molecule type" value="Genomic_DNA"/>
</dbReference>
<proteinExistence type="predicted"/>
<protein>
    <submittedName>
        <fullName evidence="2">DUF2163 domain-containing protein</fullName>
    </submittedName>
</protein>
<keyword evidence="3" id="KW-1185">Reference proteome</keyword>
<name>A0AAE6UIC5_EHRRU</name>
<dbReference type="InterPro" id="IPR011928">
    <property type="entry name" value="Phage_phiJL001_Gp84"/>
</dbReference>
<gene>
    <name evidence="2" type="ORF">EDL80_01460</name>
</gene>
<dbReference type="InterPro" id="IPR018964">
    <property type="entry name" value="Phage_phiJL001_Gp84_C"/>
</dbReference>
<dbReference type="NCBIfam" id="TIGR02218">
    <property type="entry name" value="phg_TIGR02218"/>
    <property type="match status" value="1"/>
</dbReference>
<evidence type="ECO:0000259" key="1">
    <source>
        <dbReference type="Pfam" id="PF09356"/>
    </source>
</evidence>